<evidence type="ECO:0000313" key="5">
    <source>
        <dbReference type="Proteomes" id="UP000218890"/>
    </source>
</evidence>
<dbReference type="OrthoDB" id="9814256at2"/>
<feature type="domain" description="PhoU" evidence="3">
    <location>
        <begin position="22"/>
        <end position="108"/>
    </location>
</feature>
<gene>
    <name evidence="4" type="ORF">HH1059_21880</name>
</gene>
<dbReference type="PANTHER" id="PTHR42930:SF3">
    <property type="entry name" value="PHOSPHATE-SPECIFIC TRANSPORT SYSTEM ACCESSORY PROTEIN PHOU"/>
    <property type="match status" value="1"/>
</dbReference>
<dbReference type="KEGG" id="hhk:HH1059_21880"/>
<dbReference type="EMBL" id="AP017372">
    <property type="protein sequence ID" value="BAU58897.1"/>
    <property type="molecule type" value="Genomic_DNA"/>
</dbReference>
<evidence type="ECO:0000259" key="3">
    <source>
        <dbReference type="Pfam" id="PF01895"/>
    </source>
</evidence>
<dbReference type="RefSeq" id="WP_096410182.1">
    <property type="nucleotide sequence ID" value="NZ_AP017372.2"/>
</dbReference>
<protein>
    <submittedName>
        <fullName evidence="4">Phosphate transport system regulatory protein PhoU</fullName>
    </submittedName>
</protein>
<proteinExistence type="inferred from homology"/>
<comment type="similarity">
    <text evidence="1">Belongs to the PhoU family.</text>
</comment>
<evidence type="ECO:0000256" key="1">
    <source>
        <dbReference type="ARBA" id="ARBA00008107"/>
    </source>
</evidence>
<dbReference type="Gene3D" id="1.20.58.220">
    <property type="entry name" value="Phosphate transport system protein phou homolog 2, domain 2"/>
    <property type="match status" value="1"/>
</dbReference>
<accession>A0A0X8XBF0</accession>
<keyword evidence="2" id="KW-0813">Transport</keyword>
<organism evidence="4 5">
    <name type="scientific">Halorhodospira halochloris</name>
    <name type="common">Ectothiorhodospira halochloris</name>
    <dbReference type="NCBI Taxonomy" id="1052"/>
    <lineage>
        <taxon>Bacteria</taxon>
        <taxon>Pseudomonadati</taxon>
        <taxon>Pseudomonadota</taxon>
        <taxon>Gammaproteobacteria</taxon>
        <taxon>Chromatiales</taxon>
        <taxon>Ectothiorhodospiraceae</taxon>
        <taxon>Halorhodospira</taxon>
    </lineage>
</organism>
<dbReference type="InterPro" id="IPR026022">
    <property type="entry name" value="PhoU_dom"/>
</dbReference>
<reference evidence="4" key="1">
    <citation type="submission" date="2016-02" db="EMBL/GenBank/DDBJ databases">
        <title>Halorhodospira halochloris DSM-1059 complete genome, version 2.</title>
        <authorList>
            <person name="Tsukatani Y."/>
        </authorList>
    </citation>
    <scope>NUCLEOTIDE SEQUENCE</scope>
    <source>
        <strain evidence="4">DSM 1059</strain>
    </source>
</reference>
<dbReference type="SUPFAM" id="SSF109755">
    <property type="entry name" value="PhoU-like"/>
    <property type="match status" value="1"/>
</dbReference>
<dbReference type="GO" id="GO:0006817">
    <property type="term" value="P:phosphate ion transport"/>
    <property type="evidence" value="ECO:0007669"/>
    <property type="project" value="UniProtKB-KW"/>
</dbReference>
<dbReference type="Pfam" id="PF01895">
    <property type="entry name" value="PhoU"/>
    <property type="match status" value="1"/>
</dbReference>
<keyword evidence="5" id="KW-1185">Reference proteome</keyword>
<evidence type="ECO:0000256" key="2">
    <source>
        <dbReference type="ARBA" id="ARBA00022592"/>
    </source>
</evidence>
<dbReference type="AlphaFoldDB" id="A0A0X8XBF0"/>
<name>A0A0X8XBF0_HALHR</name>
<sequence length="224" mass="25805">MFRGLLSVFAKETAVDRAFAELNEMLEKGAWMFERANDVLHNRISAEQASEQLYTRDQQINDLERSIRRKILRHLTVNPGYDVPVCLALITVARDAERIGDYCKNVFEISCHYSEGFHVPKYHDPLEQISAQTLEIFSIVADACQNNSQEGRALETKKQTRDIQDRCDQIITEIFEDETQIEFHEAVAYTLLARHYKRVAAHLFTVASVVYGELAELDLSENDY</sequence>
<dbReference type="PANTHER" id="PTHR42930">
    <property type="entry name" value="PHOSPHATE-SPECIFIC TRANSPORT SYSTEM ACCESSORY PROTEIN PHOU"/>
    <property type="match status" value="1"/>
</dbReference>
<dbReference type="Proteomes" id="UP000218890">
    <property type="component" value="Chromosome"/>
</dbReference>
<dbReference type="InterPro" id="IPR038078">
    <property type="entry name" value="PhoU-like_sf"/>
</dbReference>
<dbReference type="InterPro" id="IPR028366">
    <property type="entry name" value="PhoU"/>
</dbReference>
<evidence type="ECO:0000313" key="4">
    <source>
        <dbReference type="EMBL" id="BAU58897.1"/>
    </source>
</evidence>
<keyword evidence="2" id="KW-0592">Phosphate transport</keyword>
<dbReference type="GO" id="GO:0045936">
    <property type="term" value="P:negative regulation of phosphate metabolic process"/>
    <property type="evidence" value="ECO:0007669"/>
    <property type="project" value="InterPro"/>
</dbReference>
<dbReference type="GO" id="GO:0030643">
    <property type="term" value="P:intracellular phosphate ion homeostasis"/>
    <property type="evidence" value="ECO:0007669"/>
    <property type="project" value="InterPro"/>
</dbReference>